<dbReference type="SUPFAM" id="SSF56235">
    <property type="entry name" value="N-terminal nucleophile aminohydrolases (Ntn hydrolases)"/>
    <property type="match status" value="1"/>
</dbReference>
<proteinExistence type="inferred from homology"/>
<dbReference type="PANTHER" id="PTHR10188:SF8">
    <property type="entry name" value="THREONINE ASPARTASE 1"/>
    <property type="match status" value="1"/>
</dbReference>
<evidence type="ECO:0008006" key="6">
    <source>
        <dbReference type="Google" id="ProtNLM"/>
    </source>
</evidence>
<gene>
    <name evidence="4" type="ORF">X798_07705</name>
</gene>
<keyword evidence="5" id="KW-1185">Reference proteome</keyword>
<dbReference type="InterPro" id="IPR037464">
    <property type="entry name" value="Taspase1"/>
</dbReference>
<evidence type="ECO:0000313" key="5">
    <source>
        <dbReference type="Proteomes" id="UP000242913"/>
    </source>
</evidence>
<organism evidence="4 5">
    <name type="scientific">Onchocerca flexuosa</name>
    <dbReference type="NCBI Taxonomy" id="387005"/>
    <lineage>
        <taxon>Eukaryota</taxon>
        <taxon>Metazoa</taxon>
        <taxon>Ecdysozoa</taxon>
        <taxon>Nematoda</taxon>
        <taxon>Chromadorea</taxon>
        <taxon>Rhabditida</taxon>
        <taxon>Spirurina</taxon>
        <taxon>Spiruromorpha</taxon>
        <taxon>Filarioidea</taxon>
        <taxon>Onchocercidae</taxon>
        <taxon>Onchocerca</taxon>
    </lineage>
</organism>
<comment type="similarity">
    <text evidence="1">Belongs to the Ntn-hydrolase family.</text>
</comment>
<name>A0A238BIH6_9BILA</name>
<dbReference type="Gene3D" id="3.60.20.30">
    <property type="entry name" value="(Glycosyl)asparaginase"/>
    <property type="match status" value="1"/>
</dbReference>
<dbReference type="Pfam" id="PF01112">
    <property type="entry name" value="Asparaginase_2"/>
    <property type="match status" value="1"/>
</dbReference>
<feature type="active site" description="Nucleophile" evidence="2">
    <location>
        <position position="158"/>
    </location>
</feature>
<dbReference type="GO" id="GO:0004298">
    <property type="term" value="F:threonine-type endopeptidase activity"/>
    <property type="evidence" value="ECO:0007669"/>
    <property type="project" value="InterPro"/>
</dbReference>
<dbReference type="Proteomes" id="UP000242913">
    <property type="component" value="Unassembled WGS sequence"/>
</dbReference>
<evidence type="ECO:0000313" key="4">
    <source>
        <dbReference type="EMBL" id="OZC05269.1"/>
    </source>
</evidence>
<dbReference type="CDD" id="cd04514">
    <property type="entry name" value="Taspase1_like"/>
    <property type="match status" value="1"/>
</dbReference>
<dbReference type="AlphaFoldDB" id="A0A238BIH6"/>
<evidence type="ECO:0000256" key="2">
    <source>
        <dbReference type="PIRSR" id="PIRSR600246-1"/>
    </source>
</evidence>
<reference evidence="4 5" key="1">
    <citation type="submission" date="2015-12" db="EMBL/GenBank/DDBJ databases">
        <title>Draft genome of the nematode, Onchocerca flexuosa.</title>
        <authorList>
            <person name="Mitreva M."/>
        </authorList>
    </citation>
    <scope>NUCLEOTIDE SEQUENCE [LARGE SCALE GENOMIC DNA]</scope>
    <source>
        <strain evidence="4">Red Deer</strain>
    </source>
</reference>
<dbReference type="GO" id="GO:0051604">
    <property type="term" value="P:protein maturation"/>
    <property type="evidence" value="ECO:0007669"/>
    <property type="project" value="TreeGrafter"/>
</dbReference>
<dbReference type="OrthoDB" id="77601at2759"/>
<evidence type="ECO:0000256" key="3">
    <source>
        <dbReference type="PIRSR" id="PIRSR600246-3"/>
    </source>
</evidence>
<dbReference type="PANTHER" id="PTHR10188">
    <property type="entry name" value="L-ASPARAGINASE"/>
    <property type="match status" value="1"/>
</dbReference>
<dbReference type="GO" id="GO:0005737">
    <property type="term" value="C:cytoplasm"/>
    <property type="evidence" value="ECO:0007669"/>
    <property type="project" value="TreeGrafter"/>
</dbReference>
<protein>
    <recommendedName>
        <fullName evidence="6">Asparaginase</fullName>
    </recommendedName>
</protein>
<dbReference type="EMBL" id="KZ271524">
    <property type="protein sequence ID" value="OZC05269.1"/>
    <property type="molecule type" value="Genomic_DNA"/>
</dbReference>
<dbReference type="InterPro" id="IPR000246">
    <property type="entry name" value="Peptidase_T2"/>
</dbReference>
<accession>A0A238BIH6</accession>
<dbReference type="InterPro" id="IPR029055">
    <property type="entry name" value="Ntn_hydrolases_N"/>
</dbReference>
<sequence>MCAFVAAHAGAGTHPYKTEDICLKAVCKSKGDIVEAIKELENDFRTNCGFGSNLTFNGHVECEAAFISSEDHVFGAVGVVSRLRNPIEIAAMVAKEQLCGDKKFVLPTVLVGLGAEDWAKKRGIELCDPASLISKRSQQQWREAREIVRNWENETMDTVGAVSYENGCCNAACSSGGIILKAEGRLGHTIQVGGAIWADQRDSKSIAIALSGCGEYIAQTLLAKTLSESLLNWNCEEDVILDKIKHVFNTAFLHSPYLQNRNERHILAGGLILFVDRGLIHIVLNHRIRLRNSNLAEYHLILMKFNPNTENGCAELISFHNTKELTFAFFGNETGMKYRSRSVSNDFIAHSFSLRDHINLC</sequence>
<evidence type="ECO:0000256" key="1">
    <source>
        <dbReference type="ARBA" id="ARBA00010872"/>
    </source>
</evidence>
<feature type="site" description="Cleavage; by autolysis" evidence="3">
    <location>
        <begin position="157"/>
        <end position="158"/>
    </location>
</feature>